<dbReference type="GO" id="GO:0016491">
    <property type="term" value="F:oxidoreductase activity"/>
    <property type="evidence" value="ECO:0007669"/>
    <property type="project" value="UniProtKB-KW"/>
</dbReference>
<sequence length="391" mass="42234">MIATQADVLIIGGGLMGSATAFFLRQRGLSVIVLERGLVGQQASGVNFGNVRRQGRFLPQLPLAHRSRALWGRLPELIGEDVEFIVTGHLCLGYRDEDGEALEAYRSAARDYDLDLELLGPNALRERFPYLSREAIIGSMSPDDGHANPRLAAPAFARAAIRAGATVVENCEALTIEKVGEDFVVQTAAGIYRAPILQISAGAWGAQIAERFGELVPLKAFGPQMAVTEPVRYAFKPVLSVTTRDPLEGIYFRQIPRGNVIFGGCLRESADIDTARAQVNPDNTLHQVGQLRRIVPALASLRVIRVWSGVEGYLDDNIPVMGVSSAVPGLYYAFGFCGHGFQLGPGVGDVMAELIATGQTSTPIAPFAISRFARPSPSEETLRVDEAFTEQ</sequence>
<dbReference type="RefSeq" id="WP_127740995.1">
    <property type="nucleotide sequence ID" value="NZ_SACN01000001.1"/>
</dbReference>
<comment type="caution">
    <text evidence="3">The sequence shown here is derived from an EMBL/GenBank/DDBJ whole genome shotgun (WGS) entry which is preliminary data.</text>
</comment>
<dbReference type="EMBL" id="SACN01000001">
    <property type="protein sequence ID" value="RVT92910.1"/>
    <property type="molecule type" value="Genomic_DNA"/>
</dbReference>
<dbReference type="Pfam" id="PF01266">
    <property type="entry name" value="DAO"/>
    <property type="match status" value="1"/>
</dbReference>
<name>A0A437M598_9SPHN</name>
<dbReference type="PANTHER" id="PTHR13847:SF287">
    <property type="entry name" value="FAD-DEPENDENT OXIDOREDUCTASE DOMAIN-CONTAINING PROTEIN 1"/>
    <property type="match status" value="1"/>
</dbReference>
<dbReference type="Gene3D" id="3.50.50.60">
    <property type="entry name" value="FAD/NAD(P)-binding domain"/>
    <property type="match status" value="1"/>
</dbReference>
<dbReference type="Gene3D" id="3.30.9.10">
    <property type="entry name" value="D-Amino Acid Oxidase, subunit A, domain 2"/>
    <property type="match status" value="1"/>
</dbReference>
<keyword evidence="1" id="KW-0560">Oxidoreductase</keyword>
<dbReference type="Proteomes" id="UP000282971">
    <property type="component" value="Unassembled WGS sequence"/>
</dbReference>
<evidence type="ECO:0000313" key="3">
    <source>
        <dbReference type="EMBL" id="RVT92910.1"/>
    </source>
</evidence>
<evidence type="ECO:0000259" key="2">
    <source>
        <dbReference type="Pfam" id="PF01266"/>
    </source>
</evidence>
<gene>
    <name evidence="3" type="ORF">EOD43_03090</name>
</gene>
<dbReference type="InterPro" id="IPR006076">
    <property type="entry name" value="FAD-dep_OxRdtase"/>
</dbReference>
<keyword evidence="4" id="KW-1185">Reference proteome</keyword>
<dbReference type="AlphaFoldDB" id="A0A437M598"/>
<dbReference type="PANTHER" id="PTHR13847">
    <property type="entry name" value="SARCOSINE DEHYDROGENASE-RELATED"/>
    <property type="match status" value="1"/>
</dbReference>
<dbReference type="GO" id="GO:0005737">
    <property type="term" value="C:cytoplasm"/>
    <property type="evidence" value="ECO:0007669"/>
    <property type="project" value="TreeGrafter"/>
</dbReference>
<proteinExistence type="predicted"/>
<dbReference type="InterPro" id="IPR036188">
    <property type="entry name" value="FAD/NAD-bd_sf"/>
</dbReference>
<dbReference type="OrthoDB" id="9787190at2"/>
<evidence type="ECO:0000256" key="1">
    <source>
        <dbReference type="ARBA" id="ARBA00023002"/>
    </source>
</evidence>
<reference evidence="3 4" key="1">
    <citation type="submission" date="2019-01" db="EMBL/GenBank/DDBJ databases">
        <authorList>
            <person name="Chen W.-M."/>
        </authorList>
    </citation>
    <scope>NUCLEOTIDE SEQUENCE [LARGE SCALE GENOMIC DNA]</scope>
    <source>
        <strain evidence="3 4">CCP-7</strain>
    </source>
</reference>
<evidence type="ECO:0000313" key="4">
    <source>
        <dbReference type="Proteomes" id="UP000282971"/>
    </source>
</evidence>
<accession>A0A437M598</accession>
<feature type="domain" description="FAD dependent oxidoreductase" evidence="2">
    <location>
        <begin position="7"/>
        <end position="354"/>
    </location>
</feature>
<organism evidence="3 4">
    <name type="scientific">Sphingomonas crocodyli</name>
    <dbReference type="NCBI Taxonomy" id="1979270"/>
    <lineage>
        <taxon>Bacteria</taxon>
        <taxon>Pseudomonadati</taxon>
        <taxon>Pseudomonadota</taxon>
        <taxon>Alphaproteobacteria</taxon>
        <taxon>Sphingomonadales</taxon>
        <taxon>Sphingomonadaceae</taxon>
        <taxon>Sphingomonas</taxon>
    </lineage>
</organism>
<protein>
    <submittedName>
        <fullName evidence="3">FAD-binding oxidoreductase</fullName>
    </submittedName>
</protein>
<dbReference type="SUPFAM" id="SSF51905">
    <property type="entry name" value="FAD/NAD(P)-binding domain"/>
    <property type="match status" value="1"/>
</dbReference>
<dbReference type="SUPFAM" id="SSF54373">
    <property type="entry name" value="FAD-linked reductases, C-terminal domain"/>
    <property type="match status" value="1"/>
</dbReference>